<dbReference type="GO" id="GO:0043093">
    <property type="term" value="P:FtsZ-dependent cytokinesis"/>
    <property type="evidence" value="ECO:0007669"/>
    <property type="project" value="UniProtKB-UniRule"/>
</dbReference>
<feature type="signal peptide" evidence="2">
    <location>
        <begin position="1"/>
        <end position="31"/>
    </location>
</feature>
<feature type="chain" id="PRO_5009990803" description="Cell division coordinator CpoB" evidence="2">
    <location>
        <begin position="32"/>
        <end position="283"/>
    </location>
</feature>
<reference evidence="4 5" key="1">
    <citation type="submission" date="2008-03" db="EMBL/GenBank/DDBJ databases">
        <title>Complete sequence of Leptothrix cholodnii SP-6.</title>
        <authorList>
            <consortium name="US DOE Joint Genome Institute"/>
            <person name="Copeland A."/>
            <person name="Lucas S."/>
            <person name="Lapidus A."/>
            <person name="Glavina del Rio T."/>
            <person name="Dalin E."/>
            <person name="Tice H."/>
            <person name="Bruce D."/>
            <person name="Goodwin L."/>
            <person name="Pitluck S."/>
            <person name="Chertkov O."/>
            <person name="Brettin T."/>
            <person name="Detter J.C."/>
            <person name="Han C."/>
            <person name="Kuske C.R."/>
            <person name="Schmutz J."/>
            <person name="Larimer F."/>
            <person name="Land M."/>
            <person name="Hauser L."/>
            <person name="Kyrpides N."/>
            <person name="Lykidis A."/>
            <person name="Emerson D."/>
            <person name="Richardson P."/>
        </authorList>
    </citation>
    <scope>NUCLEOTIDE SEQUENCE [LARGE SCALE GENOMIC DNA]</scope>
    <source>
        <strain evidence="5">ATCC 51168 / LMG 8142 / SP-6</strain>
    </source>
</reference>
<comment type="similarity">
    <text evidence="2">Belongs to the CpoB family.</text>
</comment>
<comment type="function">
    <text evidence="2">Mediates coordination of peptidoglycan synthesis and outer membrane constriction during cell division.</text>
</comment>
<dbReference type="RefSeq" id="WP_012346970.1">
    <property type="nucleotide sequence ID" value="NC_010524.1"/>
</dbReference>
<evidence type="ECO:0000313" key="5">
    <source>
        <dbReference type="Proteomes" id="UP000001693"/>
    </source>
</evidence>
<dbReference type="HAMAP" id="MF_02066">
    <property type="entry name" value="CpoB"/>
    <property type="match status" value="1"/>
</dbReference>
<dbReference type="InterPro" id="IPR011990">
    <property type="entry name" value="TPR-like_helical_dom_sf"/>
</dbReference>
<dbReference type="NCBIfam" id="TIGR02795">
    <property type="entry name" value="tol_pal_ybgF"/>
    <property type="match status" value="1"/>
</dbReference>
<comment type="subcellular location">
    <subcellularLocation>
        <location evidence="2">Periplasm</location>
    </subcellularLocation>
</comment>
<evidence type="ECO:0000256" key="1">
    <source>
        <dbReference type="ARBA" id="ARBA00022729"/>
    </source>
</evidence>
<dbReference type="AlphaFoldDB" id="B1Y0V1"/>
<dbReference type="InterPro" id="IPR034706">
    <property type="entry name" value="CpoB"/>
</dbReference>
<accession>B1Y0V1</accession>
<dbReference type="Pfam" id="PF13525">
    <property type="entry name" value="YfiO"/>
    <property type="match status" value="1"/>
</dbReference>
<dbReference type="InterPro" id="IPR039565">
    <property type="entry name" value="BamD-like"/>
</dbReference>
<keyword evidence="5" id="KW-1185">Reference proteome</keyword>
<evidence type="ECO:0000259" key="3">
    <source>
        <dbReference type="Pfam" id="PF13525"/>
    </source>
</evidence>
<sequence length="283" mass="31645" precursor="true">MNTFNLRRPQLLRAARPAVLALLLAPLLASAGLFDDEEARKAIVDLRNRIDRIELQDQQQAQQLTARKTENADLTEQVNILKRGMLDLNSQIEMLRADLARLRGQDEQASQSSRDLLRELADVQRKQKDLLAALAAQDERIRRMEPQKVSLDGQEATVDAGEKKAYDDAIGILRKGEFAKAAEALQGFQRRFPSSPYNGHVQYWLGNAQYGKGEVKEAAQTFRTLVSNAPDHPRAAEALLALANCQVELKDPKAARKSLDELVKNYPQSEAAQAGRERLAKLK</sequence>
<keyword evidence="2" id="KW-0131">Cell cycle</keyword>
<dbReference type="STRING" id="395495.Lcho_1942"/>
<dbReference type="EMBL" id="CP001013">
    <property type="protein sequence ID" value="ACB34209.1"/>
    <property type="molecule type" value="Genomic_DNA"/>
</dbReference>
<gene>
    <name evidence="2" type="primary">cpoB</name>
    <name evidence="4" type="ordered locus">Lcho_1942</name>
</gene>
<dbReference type="InterPro" id="IPR014162">
    <property type="entry name" value="CpoB_C"/>
</dbReference>
<keyword evidence="2" id="KW-0574">Periplasm</keyword>
<name>B1Y0V1_LEPCP</name>
<dbReference type="HOGENOM" id="CLU_044315_1_0_4"/>
<dbReference type="eggNOG" id="COG1729">
    <property type="taxonomic scope" value="Bacteria"/>
</dbReference>
<evidence type="ECO:0000313" key="4">
    <source>
        <dbReference type="EMBL" id="ACB34209.1"/>
    </source>
</evidence>
<dbReference type="SUPFAM" id="SSF48452">
    <property type="entry name" value="TPR-like"/>
    <property type="match status" value="1"/>
</dbReference>
<proteinExistence type="inferred from homology"/>
<keyword evidence="2" id="KW-0132">Cell division</keyword>
<keyword evidence="1 2" id="KW-0732">Signal</keyword>
<protein>
    <recommendedName>
        <fullName evidence="2">Cell division coordinator CpoB</fullName>
    </recommendedName>
</protein>
<dbReference type="KEGG" id="lch:Lcho_1942"/>
<dbReference type="OrthoDB" id="8525418at2"/>
<feature type="domain" description="Outer membrane lipoprotein BamD-like" evidence="3">
    <location>
        <begin position="161"/>
        <end position="283"/>
    </location>
</feature>
<evidence type="ECO:0000256" key="2">
    <source>
        <dbReference type="HAMAP-Rule" id="MF_02066"/>
    </source>
</evidence>
<organism evidence="4 5">
    <name type="scientific">Leptothrix cholodnii (strain ATCC 51168 / LMG 8142 / SP-6)</name>
    <name type="common">Leptothrix discophora (strain SP-6)</name>
    <dbReference type="NCBI Taxonomy" id="395495"/>
    <lineage>
        <taxon>Bacteria</taxon>
        <taxon>Pseudomonadati</taxon>
        <taxon>Pseudomonadota</taxon>
        <taxon>Betaproteobacteria</taxon>
        <taxon>Burkholderiales</taxon>
        <taxon>Sphaerotilaceae</taxon>
        <taxon>Leptothrix</taxon>
    </lineage>
</organism>
<dbReference type="GO" id="GO:0030288">
    <property type="term" value="C:outer membrane-bounded periplasmic space"/>
    <property type="evidence" value="ECO:0007669"/>
    <property type="project" value="UniProtKB-UniRule"/>
</dbReference>
<dbReference type="Proteomes" id="UP000001693">
    <property type="component" value="Chromosome"/>
</dbReference>
<dbReference type="Gene3D" id="1.25.40.10">
    <property type="entry name" value="Tetratricopeptide repeat domain"/>
    <property type="match status" value="1"/>
</dbReference>